<protein>
    <submittedName>
        <fullName evidence="2">Unannotated protein</fullName>
    </submittedName>
</protein>
<evidence type="ECO:0000313" key="7">
    <source>
        <dbReference type="EMBL" id="CAB5016425.1"/>
    </source>
</evidence>
<dbReference type="EMBL" id="CAFBPK010000007">
    <property type="protein sequence ID" value="CAB5016425.1"/>
    <property type="molecule type" value="Genomic_DNA"/>
</dbReference>
<evidence type="ECO:0000313" key="3">
    <source>
        <dbReference type="EMBL" id="CAB4711239.1"/>
    </source>
</evidence>
<name>A0A6J5Z5K5_9ZZZZ</name>
<sequence length="148" mass="16322">MEHIELEVLVQAPAINVWNAITNWQAQSNWMLGTKVWPVNGDGTGVGGQIEAFTGIWRIGFLDTMEITSWDPPTKCDVLHTGRVVRGTGTFEVIATSESTSKFIWSEDLDLPLGLLGKIGFTLVKPGFVYGVRKSLEKFADLVEQGKL</sequence>
<accession>A0A6J5Z5K5</accession>
<reference evidence="2" key="1">
    <citation type="submission" date="2020-05" db="EMBL/GenBank/DDBJ databases">
        <authorList>
            <person name="Chiriac C."/>
            <person name="Salcher M."/>
            <person name="Ghai R."/>
            <person name="Kavagutti S V."/>
        </authorList>
    </citation>
    <scope>NUCLEOTIDE SEQUENCE</scope>
</reference>
<dbReference type="EMBL" id="CAESAD010000001">
    <property type="protein sequence ID" value="CAB4330018.1"/>
    <property type="molecule type" value="Genomic_DNA"/>
</dbReference>
<evidence type="ECO:0000313" key="1">
    <source>
        <dbReference type="EMBL" id="CAB4330018.1"/>
    </source>
</evidence>
<dbReference type="CDD" id="cd07812">
    <property type="entry name" value="SRPBCC"/>
    <property type="match status" value="1"/>
</dbReference>
<dbReference type="EMBL" id="CAEZYC010000048">
    <property type="protein sequence ID" value="CAB4711239.1"/>
    <property type="molecule type" value="Genomic_DNA"/>
</dbReference>
<dbReference type="EMBL" id="CAFAAO010000003">
    <property type="protein sequence ID" value="CAB4796564.1"/>
    <property type="molecule type" value="Genomic_DNA"/>
</dbReference>
<dbReference type="EMBL" id="CAESAI010000009">
    <property type="protein sequence ID" value="CAB4335680.1"/>
    <property type="molecule type" value="Genomic_DNA"/>
</dbReference>
<dbReference type="EMBL" id="CAFBIX010000048">
    <property type="protein sequence ID" value="CAB4849558.1"/>
    <property type="molecule type" value="Genomic_DNA"/>
</dbReference>
<dbReference type="Gene3D" id="3.30.530.20">
    <property type="match status" value="1"/>
</dbReference>
<evidence type="ECO:0000313" key="8">
    <source>
        <dbReference type="EMBL" id="CAB5047753.1"/>
    </source>
</evidence>
<dbReference type="EMBL" id="CAEZZD010000080">
    <property type="protein sequence ID" value="CAB4749425.1"/>
    <property type="molecule type" value="Genomic_DNA"/>
</dbReference>
<dbReference type="EMBL" id="CAFBQG010000053">
    <property type="protein sequence ID" value="CAB5047753.1"/>
    <property type="molecule type" value="Genomic_DNA"/>
</dbReference>
<proteinExistence type="predicted"/>
<dbReference type="InterPro" id="IPR023393">
    <property type="entry name" value="START-like_dom_sf"/>
</dbReference>
<evidence type="ECO:0000313" key="6">
    <source>
        <dbReference type="EMBL" id="CAB4849558.1"/>
    </source>
</evidence>
<dbReference type="SUPFAM" id="SSF55961">
    <property type="entry name" value="Bet v1-like"/>
    <property type="match status" value="1"/>
</dbReference>
<organism evidence="2">
    <name type="scientific">freshwater metagenome</name>
    <dbReference type="NCBI Taxonomy" id="449393"/>
    <lineage>
        <taxon>unclassified sequences</taxon>
        <taxon>metagenomes</taxon>
        <taxon>ecological metagenomes</taxon>
    </lineage>
</organism>
<gene>
    <name evidence="3" type="ORF">UFOPK2648_00906</name>
    <name evidence="4" type="ORF">UFOPK2824_00616</name>
    <name evidence="5" type="ORF">UFOPK3037_00332</name>
    <name evidence="6" type="ORF">UFOPK3278_01056</name>
    <name evidence="2" type="ORF">UFOPK3406_00567</name>
    <name evidence="1" type="ORF">UFOPK3925_00080</name>
    <name evidence="7" type="ORF">UFOPK4097_00649</name>
    <name evidence="8" type="ORF">UFOPK4301_00569</name>
</gene>
<evidence type="ECO:0000313" key="4">
    <source>
        <dbReference type="EMBL" id="CAB4749425.1"/>
    </source>
</evidence>
<dbReference type="InterPro" id="IPR019587">
    <property type="entry name" value="Polyketide_cyclase/dehydratase"/>
</dbReference>
<dbReference type="Pfam" id="PF10604">
    <property type="entry name" value="Polyketide_cyc2"/>
    <property type="match status" value="1"/>
</dbReference>
<dbReference type="AlphaFoldDB" id="A0A6J5Z5K5"/>
<evidence type="ECO:0000313" key="5">
    <source>
        <dbReference type="EMBL" id="CAB4796564.1"/>
    </source>
</evidence>
<evidence type="ECO:0000313" key="2">
    <source>
        <dbReference type="EMBL" id="CAB4335680.1"/>
    </source>
</evidence>